<accession>Q0A8Y1</accession>
<keyword evidence="3" id="KW-1185">Reference proteome</keyword>
<dbReference type="AlphaFoldDB" id="Q0A8Y1"/>
<proteinExistence type="predicted"/>
<reference evidence="3" key="1">
    <citation type="submission" date="2006-08" db="EMBL/GenBank/DDBJ databases">
        <title>Complete sequence of Alkalilimnicola ehrilichei MLHE-1.</title>
        <authorList>
            <person name="Copeland A."/>
            <person name="Lucas S."/>
            <person name="Lapidus A."/>
            <person name="Barry K."/>
            <person name="Detter J.C."/>
            <person name="Glavina del Rio T."/>
            <person name="Hammon N."/>
            <person name="Israni S."/>
            <person name="Dalin E."/>
            <person name="Tice H."/>
            <person name="Pitluck S."/>
            <person name="Sims D."/>
            <person name="Brettin T."/>
            <person name="Bruce D."/>
            <person name="Han C."/>
            <person name="Tapia R."/>
            <person name="Gilna P."/>
            <person name="Schmutz J."/>
            <person name="Larimer F."/>
            <person name="Land M."/>
            <person name="Hauser L."/>
            <person name="Kyrpides N."/>
            <person name="Mikhailova N."/>
            <person name="Oremland R.S."/>
            <person name="Hoeft S.E."/>
            <person name="Switzer-Blum J."/>
            <person name="Kulp T."/>
            <person name="King G."/>
            <person name="Tabita R."/>
            <person name="Witte B."/>
            <person name="Santini J.M."/>
            <person name="Basu P."/>
            <person name="Hollibaugh J.T."/>
            <person name="Xie G."/>
            <person name="Stolz J.F."/>
            <person name="Richardson P."/>
        </authorList>
    </citation>
    <scope>NUCLEOTIDE SEQUENCE [LARGE SCALE GENOMIC DNA]</scope>
    <source>
        <strain evidence="3">ATCC BAA-1101 / DSM 17681 / MLHE-1</strain>
    </source>
</reference>
<dbReference type="EMBL" id="CP000453">
    <property type="protein sequence ID" value="ABI56706.1"/>
    <property type="molecule type" value="Genomic_DNA"/>
</dbReference>
<organism evidence="2 3">
    <name type="scientific">Alkalilimnicola ehrlichii (strain ATCC BAA-1101 / DSM 17681 / MLHE-1)</name>
    <dbReference type="NCBI Taxonomy" id="187272"/>
    <lineage>
        <taxon>Bacteria</taxon>
        <taxon>Pseudomonadati</taxon>
        <taxon>Pseudomonadota</taxon>
        <taxon>Gammaproteobacteria</taxon>
        <taxon>Chromatiales</taxon>
        <taxon>Ectothiorhodospiraceae</taxon>
        <taxon>Alkalilimnicola</taxon>
    </lineage>
</organism>
<feature type="domain" description="DUF7931" evidence="1">
    <location>
        <begin position="16"/>
        <end position="163"/>
    </location>
</feature>
<dbReference type="OrthoDB" id="6080223at2"/>
<evidence type="ECO:0000313" key="3">
    <source>
        <dbReference type="Proteomes" id="UP000001962"/>
    </source>
</evidence>
<evidence type="ECO:0000313" key="2">
    <source>
        <dbReference type="EMBL" id="ABI56706.1"/>
    </source>
</evidence>
<name>Q0A8Y1_ALKEH</name>
<dbReference type="KEGG" id="aeh:Mlg_1357"/>
<dbReference type="RefSeq" id="WP_011629101.1">
    <property type="nucleotide sequence ID" value="NC_008340.1"/>
</dbReference>
<sequence length="165" mass="18714">MDMDETRPGWHPLETASEHAEAAVRLARLGRRRVDILSAELDPSVYNTAALAEALRQVAVTASKPRIRILLESSKPLVRHKHRLLALARKLPTAIAIRELAPEAELPETVWMMVDGRGALWRRRSEGYRGGWHPDNAGPCRLWLREFNALWDYSVESPEVKVLPL</sequence>
<gene>
    <name evidence="2" type="ordered locus">Mlg_1357</name>
</gene>
<dbReference type="Pfam" id="PF25559">
    <property type="entry name" value="DUF7931"/>
    <property type="match status" value="1"/>
</dbReference>
<protein>
    <recommendedName>
        <fullName evidence="1">DUF7931 domain-containing protein</fullName>
    </recommendedName>
</protein>
<evidence type="ECO:0000259" key="1">
    <source>
        <dbReference type="Pfam" id="PF25559"/>
    </source>
</evidence>
<dbReference type="eggNOG" id="COG2153">
    <property type="taxonomic scope" value="Bacteria"/>
</dbReference>
<dbReference type="HOGENOM" id="CLU_075058_1_1_6"/>
<dbReference type="InterPro" id="IPR057691">
    <property type="entry name" value="DUF7931"/>
</dbReference>
<dbReference type="Proteomes" id="UP000001962">
    <property type="component" value="Chromosome"/>
</dbReference>